<gene>
    <name evidence="1" type="ORF">pipiens_017517</name>
</gene>
<dbReference type="AlphaFoldDB" id="A0ABD1CGY5"/>
<evidence type="ECO:0000313" key="1">
    <source>
        <dbReference type="EMBL" id="KAL1375392.1"/>
    </source>
</evidence>
<comment type="caution">
    <text evidence="1">The sequence shown here is derived from an EMBL/GenBank/DDBJ whole genome shotgun (WGS) entry which is preliminary data.</text>
</comment>
<name>A0ABD1CGY5_CULPP</name>
<evidence type="ECO:0000313" key="2">
    <source>
        <dbReference type="Proteomes" id="UP001562425"/>
    </source>
</evidence>
<reference evidence="1 2" key="1">
    <citation type="submission" date="2024-05" db="EMBL/GenBank/DDBJ databases">
        <title>Culex pipiens pipiens assembly and annotation.</title>
        <authorList>
            <person name="Alout H."/>
            <person name="Durand T."/>
        </authorList>
    </citation>
    <scope>NUCLEOTIDE SEQUENCE [LARGE SCALE GENOMIC DNA]</scope>
    <source>
        <strain evidence="1">HA-2024</strain>
        <tissue evidence="1">Whole body</tissue>
    </source>
</reference>
<sequence>MVTAKSASFSRPVRAAECLRKSITTILKLNMATKNRRIADPYFTFLSLKLICNLVYKRGYVKHRQCCITFTDQIECWMHSTSFQYSEKIQRLKCFVQQAGRSQALVSRIEITVYHRFNLMHKKMPHPRHVWKSFLAAVE</sequence>
<dbReference type="Proteomes" id="UP001562425">
    <property type="component" value="Unassembled WGS sequence"/>
</dbReference>
<protein>
    <submittedName>
        <fullName evidence="1">Uncharacterized protein</fullName>
    </submittedName>
</protein>
<organism evidence="1 2">
    <name type="scientific">Culex pipiens pipiens</name>
    <name type="common">Northern house mosquito</name>
    <dbReference type="NCBI Taxonomy" id="38569"/>
    <lineage>
        <taxon>Eukaryota</taxon>
        <taxon>Metazoa</taxon>
        <taxon>Ecdysozoa</taxon>
        <taxon>Arthropoda</taxon>
        <taxon>Hexapoda</taxon>
        <taxon>Insecta</taxon>
        <taxon>Pterygota</taxon>
        <taxon>Neoptera</taxon>
        <taxon>Endopterygota</taxon>
        <taxon>Diptera</taxon>
        <taxon>Nematocera</taxon>
        <taxon>Culicoidea</taxon>
        <taxon>Culicidae</taxon>
        <taxon>Culicinae</taxon>
        <taxon>Culicini</taxon>
        <taxon>Culex</taxon>
        <taxon>Culex</taxon>
    </lineage>
</organism>
<proteinExistence type="predicted"/>
<keyword evidence="2" id="KW-1185">Reference proteome</keyword>
<accession>A0ABD1CGY5</accession>
<dbReference type="EMBL" id="JBEHCU010012527">
    <property type="protein sequence ID" value="KAL1375392.1"/>
    <property type="molecule type" value="Genomic_DNA"/>
</dbReference>